<feature type="transmembrane region" description="Helical" evidence="1">
    <location>
        <begin position="35"/>
        <end position="58"/>
    </location>
</feature>
<keyword evidence="1" id="KW-0472">Membrane</keyword>
<proteinExistence type="predicted"/>
<evidence type="ECO:0000313" key="2">
    <source>
        <dbReference type="EMBL" id="CAA9559555.1"/>
    </source>
</evidence>
<keyword evidence="1" id="KW-1133">Transmembrane helix</keyword>
<accession>A0A6J4UYB4</accession>
<protein>
    <submittedName>
        <fullName evidence="2">Uncharacterized protein</fullName>
    </submittedName>
</protein>
<gene>
    <name evidence="2" type="ORF">AVDCRST_MAG18-965</name>
</gene>
<reference evidence="2" key="1">
    <citation type="submission" date="2020-02" db="EMBL/GenBank/DDBJ databases">
        <authorList>
            <person name="Meier V. D."/>
        </authorList>
    </citation>
    <scope>NUCLEOTIDE SEQUENCE</scope>
    <source>
        <strain evidence="2">AVDCRST_MAG18</strain>
    </source>
</reference>
<evidence type="ECO:0000256" key="1">
    <source>
        <dbReference type="SAM" id="Phobius"/>
    </source>
</evidence>
<dbReference type="AlphaFoldDB" id="A0A6J4UYB4"/>
<name>A0A6J4UYB4_9BACT</name>
<dbReference type="EMBL" id="CADCWN010000065">
    <property type="protein sequence ID" value="CAA9559555.1"/>
    <property type="molecule type" value="Genomic_DNA"/>
</dbReference>
<sequence length="230" mass="24988">MGDNNLSPARRAARAHKPRPALLERLRPYSRGRRGCATLGIFVVAGMVLALVLGALVLDRTIARLLAPPTATPVPTPDIARLGAAPVVGPPSVDVALIRRVLQRYNSPAADEAQAFYDFGVARGIDPAYCLAFFIIESSAGTQGVARTTYSVGNIRALSGQPSFEGFRRYDSWRDGIADWYRLIDELYVRELGLTTIDTIVPVYAPGEDSNDPAAYILTVKRLVAGWRGY</sequence>
<keyword evidence="1" id="KW-0812">Transmembrane</keyword>
<organism evidence="2">
    <name type="scientific">uncultured Thermomicrobiales bacterium</name>
    <dbReference type="NCBI Taxonomy" id="1645740"/>
    <lineage>
        <taxon>Bacteria</taxon>
        <taxon>Pseudomonadati</taxon>
        <taxon>Thermomicrobiota</taxon>
        <taxon>Thermomicrobia</taxon>
        <taxon>Thermomicrobiales</taxon>
        <taxon>environmental samples</taxon>
    </lineage>
</organism>